<evidence type="ECO:0000313" key="2">
    <source>
        <dbReference type="EMBL" id="TWI72507.1"/>
    </source>
</evidence>
<gene>
    <name evidence="2" type="ORF">IQ16_02084</name>
</gene>
<keyword evidence="1" id="KW-0472">Membrane</keyword>
<reference evidence="2 3" key="1">
    <citation type="journal article" date="2015" name="Stand. Genomic Sci.">
        <title>Genomic Encyclopedia of Bacterial and Archaeal Type Strains, Phase III: the genomes of soil and plant-associated and newly described type strains.</title>
        <authorList>
            <person name="Whitman W.B."/>
            <person name="Woyke T."/>
            <person name="Klenk H.P."/>
            <person name="Zhou Y."/>
            <person name="Lilburn T.G."/>
            <person name="Beck B.J."/>
            <person name="De Vos P."/>
            <person name="Vandamme P."/>
            <person name="Eisen J.A."/>
            <person name="Garrity G."/>
            <person name="Hugenholtz P."/>
            <person name="Kyrpides N.C."/>
        </authorList>
    </citation>
    <scope>NUCLEOTIDE SEQUENCE [LARGE SCALE GENOMIC DNA]</scope>
    <source>
        <strain evidence="2 3">CGMCC 1.10948</strain>
    </source>
</reference>
<name>A0A562RTR4_9BRAD</name>
<keyword evidence="1" id="KW-1133">Transmembrane helix</keyword>
<accession>A0A562RTR4</accession>
<feature type="transmembrane region" description="Helical" evidence="1">
    <location>
        <begin position="60"/>
        <end position="81"/>
    </location>
</feature>
<sequence>MGESDSDTSARLFGYTTDELIRLLSFGFAIVVTLGAAFVFAWALLVTVTQFKYWEELLRLHFAAIIGLPGAAAASFALVVFLRQTEGPIEFEGLGFKFKGASGQVAMWAVCFLTIAAAIKMCW</sequence>
<keyword evidence="3" id="KW-1185">Reference proteome</keyword>
<organism evidence="2 3">
    <name type="scientific">Bradyrhizobium huanghuaihaiense</name>
    <dbReference type="NCBI Taxonomy" id="990078"/>
    <lineage>
        <taxon>Bacteria</taxon>
        <taxon>Pseudomonadati</taxon>
        <taxon>Pseudomonadota</taxon>
        <taxon>Alphaproteobacteria</taxon>
        <taxon>Hyphomicrobiales</taxon>
        <taxon>Nitrobacteraceae</taxon>
        <taxon>Bradyrhizobium</taxon>
    </lineage>
</organism>
<feature type="transmembrane region" description="Helical" evidence="1">
    <location>
        <begin position="101"/>
        <end position="119"/>
    </location>
</feature>
<dbReference type="Proteomes" id="UP000316291">
    <property type="component" value="Unassembled WGS sequence"/>
</dbReference>
<proteinExistence type="predicted"/>
<protein>
    <submittedName>
        <fullName evidence="2">Uncharacterized protein</fullName>
    </submittedName>
</protein>
<comment type="caution">
    <text evidence="2">The sequence shown here is derived from an EMBL/GenBank/DDBJ whole genome shotgun (WGS) entry which is preliminary data.</text>
</comment>
<feature type="transmembrane region" description="Helical" evidence="1">
    <location>
        <begin position="20"/>
        <end position="48"/>
    </location>
</feature>
<evidence type="ECO:0000256" key="1">
    <source>
        <dbReference type="SAM" id="Phobius"/>
    </source>
</evidence>
<dbReference type="EMBL" id="VLLA01000004">
    <property type="protein sequence ID" value="TWI72507.1"/>
    <property type="molecule type" value="Genomic_DNA"/>
</dbReference>
<evidence type="ECO:0000313" key="3">
    <source>
        <dbReference type="Proteomes" id="UP000316291"/>
    </source>
</evidence>
<dbReference type="AlphaFoldDB" id="A0A562RTR4"/>
<keyword evidence="1" id="KW-0812">Transmembrane</keyword>